<evidence type="ECO:0000313" key="1">
    <source>
        <dbReference type="EMBL" id="ETI29857.1"/>
    </source>
</evidence>
<dbReference type="Proteomes" id="UP000018721">
    <property type="component" value="Unassembled WGS sequence"/>
</dbReference>
<sequence length="80" mass="9456">MLKRYVEIRDAIKMVQAAEDLVPRTSSHRRIVQLLSKLGDLDSQKIKLFIIVDRYIAMINMCFCEAQYNFLFYCKSTAYK</sequence>
<comment type="caution">
    <text evidence="1">The sequence shown here is derived from an EMBL/GenBank/DDBJ whole genome shotgun (WGS) entry which is preliminary data.</text>
</comment>
<organism evidence="1 2">
    <name type="scientific">Phytophthora nicotianae P1569</name>
    <dbReference type="NCBI Taxonomy" id="1317065"/>
    <lineage>
        <taxon>Eukaryota</taxon>
        <taxon>Sar</taxon>
        <taxon>Stramenopiles</taxon>
        <taxon>Oomycota</taxon>
        <taxon>Peronosporomycetes</taxon>
        <taxon>Peronosporales</taxon>
        <taxon>Peronosporaceae</taxon>
        <taxon>Phytophthora</taxon>
    </lineage>
</organism>
<dbReference type="HOGENOM" id="CLU_2597453_0_0_1"/>
<accession>V9DV45</accession>
<evidence type="ECO:0000313" key="2">
    <source>
        <dbReference type="Proteomes" id="UP000018721"/>
    </source>
</evidence>
<feature type="non-terminal residue" evidence="1">
    <location>
        <position position="80"/>
    </location>
</feature>
<dbReference type="AlphaFoldDB" id="V9DV45"/>
<dbReference type="EMBL" id="ANIZ01004776">
    <property type="protein sequence ID" value="ETI29857.1"/>
    <property type="molecule type" value="Genomic_DNA"/>
</dbReference>
<keyword evidence="2" id="KW-1185">Reference proteome</keyword>
<proteinExistence type="predicted"/>
<reference evidence="1 2" key="1">
    <citation type="submission" date="2013-11" db="EMBL/GenBank/DDBJ databases">
        <title>The Genome Sequence of Phytophthora parasitica P1569.</title>
        <authorList>
            <consortium name="The Broad Institute Genomics Platform"/>
            <person name="Russ C."/>
            <person name="Tyler B."/>
            <person name="Panabieres F."/>
            <person name="Shan W."/>
            <person name="Tripathy S."/>
            <person name="Grunwald N."/>
            <person name="Machado M."/>
            <person name="Johnson C.S."/>
            <person name="Arredondo F."/>
            <person name="Hong C."/>
            <person name="Coffey M."/>
            <person name="Young S.K."/>
            <person name="Zeng Q."/>
            <person name="Gargeya S."/>
            <person name="Fitzgerald M."/>
            <person name="Abouelleil A."/>
            <person name="Alvarado L."/>
            <person name="Chapman S.B."/>
            <person name="Gainer-Dewar J."/>
            <person name="Goldberg J."/>
            <person name="Griggs A."/>
            <person name="Gujja S."/>
            <person name="Hansen M."/>
            <person name="Howarth C."/>
            <person name="Imamovic A."/>
            <person name="Ireland A."/>
            <person name="Larimer J."/>
            <person name="McCowan C."/>
            <person name="Murphy C."/>
            <person name="Pearson M."/>
            <person name="Poon T.W."/>
            <person name="Priest M."/>
            <person name="Roberts A."/>
            <person name="Saif S."/>
            <person name="Shea T."/>
            <person name="Sykes S."/>
            <person name="Wortman J."/>
            <person name="Nusbaum C."/>
            <person name="Birren B."/>
        </authorList>
    </citation>
    <scope>NUCLEOTIDE SEQUENCE [LARGE SCALE GENOMIC DNA]</scope>
    <source>
        <strain evidence="1 2">P1569</strain>
    </source>
</reference>
<gene>
    <name evidence="1" type="ORF">F443_23024</name>
</gene>
<name>V9DV45_PHYNI</name>
<protein>
    <submittedName>
        <fullName evidence="1">Uncharacterized protein</fullName>
    </submittedName>
</protein>